<reference evidence="3 4" key="1">
    <citation type="submission" date="2016-08" db="EMBL/GenBank/DDBJ databases">
        <title>A novel genetic cassette of butanologenic Thermoanaerobacterium thermosaccharolyticum that directly convert cellulose to butanol.</title>
        <authorList>
            <person name="Li T."/>
            <person name="He J."/>
        </authorList>
    </citation>
    <scope>NUCLEOTIDE SEQUENCE [LARGE SCALE GENOMIC DNA]</scope>
    <source>
        <strain evidence="3 4">TG57</strain>
    </source>
</reference>
<dbReference type="Gene3D" id="3.40.30.10">
    <property type="entry name" value="Glutaredoxin"/>
    <property type="match status" value="1"/>
</dbReference>
<protein>
    <submittedName>
        <fullName evidence="3">Alkyl hydroperoxide reductase/ Thiol specific antioxidant/ Mal allergen</fullName>
    </submittedName>
</protein>
<keyword evidence="1" id="KW-0472">Membrane</keyword>
<dbReference type="GO" id="GO:0016209">
    <property type="term" value="F:antioxidant activity"/>
    <property type="evidence" value="ECO:0007669"/>
    <property type="project" value="InterPro"/>
</dbReference>
<accession>A0A223I2M2</accession>
<dbReference type="RefSeq" id="WP_094397924.1">
    <property type="nucleotide sequence ID" value="NZ_CP016893.1"/>
</dbReference>
<dbReference type="PANTHER" id="PTHR42852:SF17">
    <property type="entry name" value="THIOREDOXIN-LIKE PROTEIN HI_1115"/>
    <property type="match status" value="1"/>
</dbReference>
<dbReference type="EMBL" id="CP016893">
    <property type="protein sequence ID" value="AST58814.1"/>
    <property type="molecule type" value="Genomic_DNA"/>
</dbReference>
<feature type="transmembrane region" description="Helical" evidence="1">
    <location>
        <begin position="21"/>
        <end position="42"/>
    </location>
</feature>
<keyword evidence="1" id="KW-1133">Transmembrane helix</keyword>
<dbReference type="Pfam" id="PF00578">
    <property type="entry name" value="AhpC-TSA"/>
    <property type="match status" value="1"/>
</dbReference>
<dbReference type="InterPro" id="IPR013766">
    <property type="entry name" value="Thioredoxin_domain"/>
</dbReference>
<proteinExistence type="predicted"/>
<evidence type="ECO:0000313" key="3">
    <source>
        <dbReference type="EMBL" id="AST58814.1"/>
    </source>
</evidence>
<evidence type="ECO:0000259" key="2">
    <source>
        <dbReference type="PROSITE" id="PS51352"/>
    </source>
</evidence>
<dbReference type="PANTHER" id="PTHR42852">
    <property type="entry name" value="THIOL:DISULFIDE INTERCHANGE PROTEIN DSBE"/>
    <property type="match status" value="1"/>
</dbReference>
<dbReference type="InterPro" id="IPR050553">
    <property type="entry name" value="Thioredoxin_ResA/DsbE_sf"/>
</dbReference>
<dbReference type="PROSITE" id="PS51352">
    <property type="entry name" value="THIOREDOXIN_2"/>
    <property type="match status" value="1"/>
</dbReference>
<dbReference type="InterPro" id="IPR000866">
    <property type="entry name" value="AhpC/TSA"/>
</dbReference>
<dbReference type="PROSITE" id="PS00194">
    <property type="entry name" value="THIOREDOXIN_1"/>
    <property type="match status" value="1"/>
</dbReference>
<dbReference type="Proteomes" id="UP000214975">
    <property type="component" value="Chromosome"/>
</dbReference>
<evidence type="ECO:0000256" key="1">
    <source>
        <dbReference type="SAM" id="Phobius"/>
    </source>
</evidence>
<dbReference type="AlphaFoldDB" id="A0A223I2M2"/>
<name>A0A223I2M2_THETR</name>
<keyword evidence="1" id="KW-0812">Transmembrane</keyword>
<dbReference type="GO" id="GO:0016491">
    <property type="term" value="F:oxidoreductase activity"/>
    <property type="evidence" value="ECO:0007669"/>
    <property type="project" value="InterPro"/>
</dbReference>
<organism evidence="3 4">
    <name type="scientific">Thermoanaerobacterium thermosaccharolyticum</name>
    <name type="common">Clostridium thermosaccharolyticum</name>
    <dbReference type="NCBI Taxonomy" id="1517"/>
    <lineage>
        <taxon>Bacteria</taxon>
        <taxon>Bacillati</taxon>
        <taxon>Bacillota</taxon>
        <taxon>Clostridia</taxon>
        <taxon>Thermoanaerobacterales</taxon>
        <taxon>Thermoanaerobacteraceae</taxon>
        <taxon>Thermoanaerobacterium</taxon>
    </lineage>
</organism>
<dbReference type="SUPFAM" id="SSF52833">
    <property type="entry name" value="Thioredoxin-like"/>
    <property type="match status" value="1"/>
</dbReference>
<feature type="domain" description="Thioredoxin" evidence="2">
    <location>
        <begin position="68"/>
        <end position="205"/>
    </location>
</feature>
<dbReference type="InterPro" id="IPR036249">
    <property type="entry name" value="Thioredoxin-like_sf"/>
</dbReference>
<gene>
    <name evidence="3" type="ORF">Thert_03031</name>
</gene>
<sequence>MKNNRFKDIKISGKKRKNIKLVASIAIILILGISIYFLNSYVMSNQSKSNSQNVSGVNTADEKIQVGTEKGDLAPDFSLKDINGNTMTLSKLRGKKVILNFWATTCPYCKIEMPELNKFYQNHKKDVVLLAIDIGEEKSTIENYLEGKGYGFTILLDSDAKTAINYKVQFIPMSFFIDEKGIIRSISNGAMTYDEIEEYYQTISQ</sequence>
<dbReference type="CDD" id="cd02966">
    <property type="entry name" value="TlpA_like_family"/>
    <property type="match status" value="1"/>
</dbReference>
<evidence type="ECO:0000313" key="4">
    <source>
        <dbReference type="Proteomes" id="UP000214975"/>
    </source>
</evidence>
<dbReference type="InterPro" id="IPR017937">
    <property type="entry name" value="Thioredoxin_CS"/>
</dbReference>